<evidence type="ECO:0000313" key="2">
    <source>
        <dbReference type="WBParaSite" id="MhA1_Contig1462.frz3.gene2"/>
    </source>
</evidence>
<keyword evidence="1" id="KW-1185">Reference proteome</keyword>
<dbReference type="AlphaFoldDB" id="A0A1I8B5G8"/>
<dbReference type="Proteomes" id="UP000095281">
    <property type="component" value="Unplaced"/>
</dbReference>
<name>A0A1I8B5G8_MELHA</name>
<proteinExistence type="predicted"/>
<organism evidence="1 2">
    <name type="scientific">Meloidogyne hapla</name>
    <name type="common">Root-knot nematode worm</name>
    <dbReference type="NCBI Taxonomy" id="6305"/>
    <lineage>
        <taxon>Eukaryota</taxon>
        <taxon>Metazoa</taxon>
        <taxon>Ecdysozoa</taxon>
        <taxon>Nematoda</taxon>
        <taxon>Chromadorea</taxon>
        <taxon>Rhabditida</taxon>
        <taxon>Tylenchina</taxon>
        <taxon>Tylenchomorpha</taxon>
        <taxon>Tylenchoidea</taxon>
        <taxon>Meloidogynidae</taxon>
        <taxon>Meloidogyninae</taxon>
        <taxon>Meloidogyne</taxon>
    </lineage>
</organism>
<dbReference type="WBParaSite" id="MhA1_Contig1462.frz3.gene2">
    <property type="protein sequence ID" value="MhA1_Contig1462.frz3.gene2"/>
    <property type="gene ID" value="MhA1_Contig1462.frz3.gene2"/>
</dbReference>
<protein>
    <submittedName>
        <fullName evidence="2">Neur_chan_LBD domain-containing protein</fullName>
    </submittedName>
</protein>
<evidence type="ECO:0000313" key="1">
    <source>
        <dbReference type="Proteomes" id="UP000095281"/>
    </source>
</evidence>
<accession>A0A1I8B5G8</accession>
<reference evidence="2" key="1">
    <citation type="submission" date="2016-11" db="UniProtKB">
        <authorList>
            <consortium name="WormBaseParasite"/>
        </authorList>
    </citation>
    <scope>IDENTIFICATION</scope>
</reference>
<sequence>MADSIKFRLVDASLYRTIIFVYNSMWLKSDCIIPMGISYNKIENKNAYTTIDKFKKDYVNKYQQILSSLTIYKD</sequence>